<dbReference type="GO" id="GO:0043111">
    <property type="term" value="P:replication fork arrest"/>
    <property type="evidence" value="ECO:0007669"/>
    <property type="project" value="TreeGrafter"/>
</dbReference>
<keyword evidence="7" id="KW-1185">Reference proteome</keyword>
<evidence type="ECO:0000256" key="2">
    <source>
        <dbReference type="ARBA" id="ARBA00023242"/>
    </source>
</evidence>
<comment type="subcellular location">
    <subcellularLocation>
        <location evidence="1">Nucleus</location>
    </subcellularLocation>
</comment>
<feature type="compositionally biased region" description="Acidic residues" evidence="4">
    <location>
        <begin position="796"/>
        <end position="809"/>
    </location>
</feature>
<evidence type="ECO:0000256" key="3">
    <source>
        <dbReference type="ARBA" id="ARBA00023306"/>
    </source>
</evidence>
<dbReference type="PANTHER" id="PTHR22940">
    <property type="entry name" value="TIMEOUT/TIMELESS-2"/>
    <property type="match status" value="1"/>
</dbReference>
<feature type="compositionally biased region" description="Basic and acidic residues" evidence="4">
    <location>
        <begin position="919"/>
        <end position="934"/>
    </location>
</feature>
<feature type="compositionally biased region" description="Basic and acidic residues" evidence="4">
    <location>
        <begin position="945"/>
        <end position="954"/>
    </location>
</feature>
<dbReference type="GO" id="GO:0003677">
    <property type="term" value="F:DNA binding"/>
    <property type="evidence" value="ECO:0007669"/>
    <property type="project" value="TreeGrafter"/>
</dbReference>
<gene>
    <name evidence="6" type="ORF">TrCOL_g1634</name>
</gene>
<dbReference type="PANTHER" id="PTHR22940:SF4">
    <property type="entry name" value="PROTEIN TIMELESS HOMOLOG"/>
    <property type="match status" value="1"/>
</dbReference>
<dbReference type="EMBL" id="BRYA01000310">
    <property type="protein sequence ID" value="GMI46685.1"/>
    <property type="molecule type" value="Genomic_DNA"/>
</dbReference>
<evidence type="ECO:0000256" key="4">
    <source>
        <dbReference type="SAM" id="MobiDB-lite"/>
    </source>
</evidence>
<dbReference type="GO" id="GO:0006281">
    <property type="term" value="P:DNA repair"/>
    <property type="evidence" value="ECO:0007669"/>
    <property type="project" value="TreeGrafter"/>
</dbReference>
<dbReference type="AlphaFoldDB" id="A0A9W7GK01"/>
<dbReference type="Proteomes" id="UP001165065">
    <property type="component" value="Unassembled WGS sequence"/>
</dbReference>
<dbReference type="GO" id="GO:0031298">
    <property type="term" value="C:replication fork protection complex"/>
    <property type="evidence" value="ECO:0007669"/>
    <property type="project" value="TreeGrafter"/>
</dbReference>
<evidence type="ECO:0000313" key="6">
    <source>
        <dbReference type="EMBL" id="GMI46685.1"/>
    </source>
</evidence>
<name>A0A9W7GK01_9STRA</name>
<organism evidence="6 7">
    <name type="scientific">Triparma columacea</name>
    <dbReference type="NCBI Taxonomy" id="722753"/>
    <lineage>
        <taxon>Eukaryota</taxon>
        <taxon>Sar</taxon>
        <taxon>Stramenopiles</taxon>
        <taxon>Ochrophyta</taxon>
        <taxon>Bolidophyceae</taxon>
        <taxon>Parmales</taxon>
        <taxon>Triparmaceae</taxon>
        <taxon>Triparma</taxon>
    </lineage>
</organism>
<feature type="region of interest" description="Disordered" evidence="4">
    <location>
        <begin position="916"/>
        <end position="1022"/>
    </location>
</feature>
<dbReference type="OrthoDB" id="310853at2759"/>
<feature type="compositionally biased region" description="Gly residues" evidence="4">
    <location>
        <begin position="1002"/>
        <end position="1012"/>
    </location>
</feature>
<keyword evidence="3" id="KW-0131">Cell cycle</keyword>
<keyword evidence="2" id="KW-0539">Nucleus</keyword>
<proteinExistence type="predicted"/>
<feature type="region of interest" description="Disordered" evidence="4">
    <location>
        <begin position="767"/>
        <end position="885"/>
    </location>
</feature>
<dbReference type="InterPro" id="IPR044998">
    <property type="entry name" value="Timeless"/>
</dbReference>
<sequence>MAAVLQRPTAQFSNPGRIESNMMNELLLVVSVLGSHVSEEDKEGRISERFVPVADCLNWLQDLQRALRSDKDDLRPIANQLGTWKVVEEKLIPIALVKRDDPDTILTLAKLFVILTKPMTKAAKQAALINIDVKSKKFSEETIQDQVSLKENALLQSKYLMEYKRLFLKEGLLEVFVDLMQVPLSKTEQKRDDKDNSTIELVLHLIRNLLCAEPVVKNSTSLVNEDIRIHHQLIAVFQKELVFDIMVFLGEGISHKKNERWNLLIMEILHFLVRNQDPSMTAKSDDMVIGSSSNMGNDENKRGGGLSAARKREKAKLSSVTNKGARHSRFGGTLKLKDTSKVLKASSTSNSACAARRKNKQTAAFTADARGYESSYLGTFLTKIAMESFKALNSFSRSFVEKCYGPVMKSLKDEFRRDSNRLEANDKVVFFKVVWFFSVWQRTHLELGGGSSSSSARVSGTAGVGQLLFTLDLFSFNLVTSACETFIAEKKPTALTQAVALYKEMVKLLSIMNSSPDESQSIMSLGLQNQLYFASEPKDKVFKLLSAWKSGTQSKQYLCDLVELVHETIKLQDLSRRKWKKEVEDISSKGRKEKSVTDEYKENCVSFELDKYVGRAVSSGAIKVYTHLLREYSTNGIETNHHIVSFFTRLCKHKMEVVKTVFDEGDGKAALAVVKEEAVTLEPLLFNMELMIIYDRILHDKACAVGSEFGELIKFVTTIVRHFATAAQRNPLLCVEGLFHVGVRYRRHCEMVTNSYLDEKTLSGGREEYTVGSDKDEEENEKQGESNWIVGKKDEGESEAEWSEAEDGVAVESNGAGGGEESEDGLGMVGSDSSDDEGERDQKAENRRAKKEAKKLAKEERRRKKKFSNEEDAIIKSAFFVHPTEDTAIEAIIQEETMKQGAKDAKKVRRRARVLGLLGEKEQEQKQEQEKEQESAGASATNQDNEDRWNDNRKFVPKSKSKRKSYGQEEMGEEGAGKKRLKKLGGQGGAAEDDDETILAGAAGGSGYGGGARLFYSDDDSE</sequence>
<feature type="compositionally biased region" description="Basic residues" evidence="4">
    <location>
        <begin position="955"/>
        <end position="965"/>
    </location>
</feature>
<evidence type="ECO:0000313" key="7">
    <source>
        <dbReference type="Proteomes" id="UP001165065"/>
    </source>
</evidence>
<evidence type="ECO:0000256" key="1">
    <source>
        <dbReference type="ARBA" id="ARBA00004123"/>
    </source>
</evidence>
<reference evidence="7" key="1">
    <citation type="journal article" date="2023" name="Commun. Biol.">
        <title>Genome analysis of Parmales, the sister group of diatoms, reveals the evolutionary specialization of diatoms from phago-mixotrophs to photoautotrophs.</title>
        <authorList>
            <person name="Ban H."/>
            <person name="Sato S."/>
            <person name="Yoshikawa S."/>
            <person name="Yamada K."/>
            <person name="Nakamura Y."/>
            <person name="Ichinomiya M."/>
            <person name="Sato N."/>
            <person name="Blanc-Mathieu R."/>
            <person name="Endo H."/>
            <person name="Kuwata A."/>
            <person name="Ogata H."/>
        </authorList>
    </citation>
    <scope>NUCLEOTIDE SEQUENCE [LARGE SCALE GENOMIC DNA]</scope>
</reference>
<evidence type="ECO:0000259" key="5">
    <source>
        <dbReference type="Pfam" id="PF04821"/>
    </source>
</evidence>
<dbReference type="Pfam" id="PF04821">
    <property type="entry name" value="TIMELESS"/>
    <property type="match status" value="1"/>
</dbReference>
<protein>
    <recommendedName>
        <fullName evidence="5">Timeless N-terminal domain-containing protein</fullName>
    </recommendedName>
</protein>
<feature type="region of interest" description="Disordered" evidence="4">
    <location>
        <begin position="289"/>
        <end position="322"/>
    </location>
</feature>
<accession>A0A9W7GK01</accession>
<comment type="caution">
    <text evidence="6">The sequence shown here is derived from an EMBL/GenBank/DDBJ whole genome shotgun (WGS) entry which is preliminary data.</text>
</comment>
<dbReference type="InterPro" id="IPR006906">
    <property type="entry name" value="Timeless_N"/>
</dbReference>
<dbReference type="GO" id="GO:0000076">
    <property type="term" value="P:DNA replication checkpoint signaling"/>
    <property type="evidence" value="ECO:0007669"/>
    <property type="project" value="TreeGrafter"/>
</dbReference>
<feature type="domain" description="Timeless N-terminal" evidence="5">
    <location>
        <begin position="51"/>
        <end position="335"/>
    </location>
</feature>